<feature type="transmembrane region" description="Helical" evidence="5">
    <location>
        <begin position="183"/>
        <end position="201"/>
    </location>
</feature>
<feature type="transmembrane region" description="Helical" evidence="5">
    <location>
        <begin position="73"/>
        <end position="92"/>
    </location>
</feature>
<evidence type="ECO:0000256" key="4">
    <source>
        <dbReference type="ARBA" id="ARBA00023136"/>
    </source>
</evidence>
<feature type="domain" description="O-antigen ligase-related" evidence="6">
    <location>
        <begin position="221"/>
        <end position="384"/>
    </location>
</feature>
<feature type="transmembrane region" description="Helical" evidence="5">
    <location>
        <begin position="368"/>
        <end position="390"/>
    </location>
</feature>
<name>A0A6S6SYI4_9BACT</name>
<reference evidence="7" key="1">
    <citation type="submission" date="2020-01" db="EMBL/GenBank/DDBJ databases">
        <authorList>
            <person name="Meier V. D."/>
            <person name="Meier V D."/>
        </authorList>
    </citation>
    <scope>NUCLEOTIDE SEQUENCE</scope>
    <source>
        <strain evidence="7">HLG_WM_MAG_05</strain>
    </source>
</reference>
<evidence type="ECO:0000313" key="7">
    <source>
        <dbReference type="EMBL" id="CAA6807603.1"/>
    </source>
</evidence>
<organism evidence="7">
    <name type="scientific">uncultured Sulfurovum sp</name>
    <dbReference type="NCBI Taxonomy" id="269237"/>
    <lineage>
        <taxon>Bacteria</taxon>
        <taxon>Pseudomonadati</taxon>
        <taxon>Campylobacterota</taxon>
        <taxon>Epsilonproteobacteria</taxon>
        <taxon>Campylobacterales</taxon>
        <taxon>Sulfurovaceae</taxon>
        <taxon>Sulfurovum</taxon>
        <taxon>environmental samples</taxon>
    </lineage>
</organism>
<evidence type="ECO:0000256" key="2">
    <source>
        <dbReference type="ARBA" id="ARBA00022692"/>
    </source>
</evidence>
<keyword evidence="2 5" id="KW-0812">Transmembrane</keyword>
<proteinExistence type="predicted"/>
<keyword evidence="4 5" id="KW-0472">Membrane</keyword>
<keyword evidence="3 5" id="KW-1133">Transmembrane helix</keyword>
<evidence type="ECO:0000256" key="1">
    <source>
        <dbReference type="ARBA" id="ARBA00004141"/>
    </source>
</evidence>
<feature type="transmembrane region" description="Helical" evidence="5">
    <location>
        <begin position="235"/>
        <end position="252"/>
    </location>
</feature>
<feature type="transmembrane region" description="Helical" evidence="5">
    <location>
        <begin position="98"/>
        <end position="131"/>
    </location>
</feature>
<evidence type="ECO:0000256" key="3">
    <source>
        <dbReference type="ARBA" id="ARBA00022989"/>
    </source>
</evidence>
<dbReference type="GO" id="GO:0016020">
    <property type="term" value="C:membrane"/>
    <property type="evidence" value="ECO:0007669"/>
    <property type="project" value="UniProtKB-SubCell"/>
</dbReference>
<feature type="transmembrane region" description="Helical" evidence="5">
    <location>
        <begin position="152"/>
        <end position="171"/>
    </location>
</feature>
<feature type="transmembrane region" description="Helical" evidence="5">
    <location>
        <begin position="419"/>
        <end position="438"/>
    </location>
</feature>
<dbReference type="EMBL" id="CACVAU010000026">
    <property type="protein sequence ID" value="CAA6807603.1"/>
    <property type="molecule type" value="Genomic_DNA"/>
</dbReference>
<dbReference type="AlphaFoldDB" id="A0A6S6SYI4"/>
<evidence type="ECO:0000256" key="5">
    <source>
        <dbReference type="SAM" id="Phobius"/>
    </source>
</evidence>
<gene>
    <name evidence="7" type="ORF">HELGO_WM13253</name>
</gene>
<protein>
    <recommendedName>
        <fullName evidence="6">O-antigen ligase-related domain-containing protein</fullName>
    </recommendedName>
</protein>
<dbReference type="InterPro" id="IPR007016">
    <property type="entry name" value="O-antigen_ligase-rel_domated"/>
</dbReference>
<evidence type="ECO:0000259" key="6">
    <source>
        <dbReference type="Pfam" id="PF04932"/>
    </source>
</evidence>
<dbReference type="Pfam" id="PF04932">
    <property type="entry name" value="Wzy_C"/>
    <property type="match status" value="1"/>
</dbReference>
<accession>A0A6S6SYI4</accession>
<feature type="transmembrane region" description="Helical" evidence="5">
    <location>
        <begin position="264"/>
        <end position="284"/>
    </location>
</feature>
<sequence>MLNSFFKNHTLTLTLLVSFVLWFLFHEPFVTAAFGVMMLLSFYDAKKYLPYVLPLFSIMLFLNEPIGFLTTNLWNIGLVLIFAFFALKNHFLFDKLEIVFFAILFSFLITSALGSPLFSIAVFKVVSLLILTYPVFKAYQNTTIKQSTINQIIEAIIIANFILYFTSHGYFRNGLFMGIFNHSQSIGIFLVPLLTYYTISYFEREDLTPIENIYRLFITSIGFIELLATYSRTAIFTYLLLVATYLVFNKFNVKEMLKTLLQPFRLVVALIIIIIIGINIPTIYNKAQNYIFKSYSSSSFNRQADSNILGSRERLFTESMNNFLKHPLQGNGFGVMYVNGTVAPNPLKINAFFDAPYSMVDYEKGNTYLTVLEEGGIITFLLFIYFIYLYLKEVRHYLPGFYASLVIFVMLNGEATFFTLNGSGAFQFIFLVMIYYLVKNKTTDKTTNVFDQRKT</sequence>
<comment type="subcellular location">
    <subcellularLocation>
        <location evidence="1">Membrane</location>
        <topology evidence="1">Multi-pass membrane protein</topology>
    </subcellularLocation>
</comment>